<organism evidence="4 5">
    <name type="scientific">Aliiroseovarius pelagivivens</name>
    <dbReference type="NCBI Taxonomy" id="1639690"/>
    <lineage>
        <taxon>Bacteria</taxon>
        <taxon>Pseudomonadati</taxon>
        <taxon>Pseudomonadota</taxon>
        <taxon>Alphaproteobacteria</taxon>
        <taxon>Rhodobacterales</taxon>
        <taxon>Paracoccaceae</taxon>
        <taxon>Aliiroseovarius</taxon>
    </lineage>
</organism>
<evidence type="ECO:0000313" key="4">
    <source>
        <dbReference type="EMBL" id="SPF75143.1"/>
    </source>
</evidence>
<keyword evidence="3" id="KW-0812">Transmembrane</keyword>
<evidence type="ECO:0000256" key="1">
    <source>
        <dbReference type="SAM" id="Coils"/>
    </source>
</evidence>
<feature type="transmembrane region" description="Helical" evidence="3">
    <location>
        <begin position="123"/>
        <end position="142"/>
    </location>
</feature>
<evidence type="ECO:0000256" key="3">
    <source>
        <dbReference type="SAM" id="Phobius"/>
    </source>
</evidence>
<feature type="transmembrane region" description="Helical" evidence="3">
    <location>
        <begin position="12"/>
        <end position="29"/>
    </location>
</feature>
<feature type="compositionally biased region" description="Polar residues" evidence="2">
    <location>
        <begin position="765"/>
        <end position="784"/>
    </location>
</feature>
<keyword evidence="5" id="KW-1185">Reference proteome</keyword>
<protein>
    <recommendedName>
        <fullName evidence="6">TIGR02302 family protein</fullName>
    </recommendedName>
</protein>
<keyword evidence="3" id="KW-0472">Membrane</keyword>
<dbReference type="InterPro" id="IPR012683">
    <property type="entry name" value="CHP02302_TM"/>
</dbReference>
<evidence type="ECO:0000256" key="2">
    <source>
        <dbReference type="SAM" id="MobiDB-lite"/>
    </source>
</evidence>
<gene>
    <name evidence="4" type="ORF">ALP8811_00128</name>
</gene>
<dbReference type="AlphaFoldDB" id="A0A2R8AGF3"/>
<dbReference type="Pfam" id="PF13779">
    <property type="entry name" value="DUF4175"/>
    <property type="match status" value="1"/>
</dbReference>
<feature type="compositionally biased region" description="Polar residues" evidence="2">
    <location>
        <begin position="743"/>
        <end position="755"/>
    </location>
</feature>
<feature type="compositionally biased region" description="Polar residues" evidence="2">
    <location>
        <begin position="606"/>
        <end position="616"/>
    </location>
</feature>
<evidence type="ECO:0008006" key="6">
    <source>
        <dbReference type="Google" id="ProtNLM"/>
    </source>
</evidence>
<feature type="coiled-coil region" evidence="1">
    <location>
        <begin position="527"/>
        <end position="554"/>
    </location>
</feature>
<dbReference type="EMBL" id="OMOI01000001">
    <property type="protein sequence ID" value="SPF75143.1"/>
    <property type="molecule type" value="Genomic_DNA"/>
</dbReference>
<feature type="transmembrane region" description="Helical" evidence="3">
    <location>
        <begin position="35"/>
        <end position="54"/>
    </location>
</feature>
<feature type="coiled-coil region" evidence="1">
    <location>
        <begin position="457"/>
        <end position="484"/>
    </location>
</feature>
<evidence type="ECO:0000313" key="5">
    <source>
        <dbReference type="Proteomes" id="UP000244911"/>
    </source>
</evidence>
<name>A0A2R8AGF3_9RHOB</name>
<feature type="region of interest" description="Disordered" evidence="2">
    <location>
        <begin position="604"/>
        <end position="796"/>
    </location>
</feature>
<keyword evidence="1" id="KW-0175">Coiled coil</keyword>
<reference evidence="4 5" key="1">
    <citation type="submission" date="2018-03" db="EMBL/GenBank/DDBJ databases">
        <authorList>
            <person name="Keele B.F."/>
        </authorList>
    </citation>
    <scope>NUCLEOTIDE SEQUENCE [LARGE SCALE GENOMIC DNA]</scope>
    <source>
        <strain evidence="4 5">CECT 8811</strain>
    </source>
</reference>
<keyword evidence="3" id="KW-1133">Transmembrane helix</keyword>
<feature type="compositionally biased region" description="Basic and acidic residues" evidence="2">
    <location>
        <begin position="729"/>
        <end position="739"/>
    </location>
</feature>
<feature type="compositionally biased region" description="Gly residues" evidence="2">
    <location>
        <begin position="626"/>
        <end position="648"/>
    </location>
</feature>
<dbReference type="Proteomes" id="UP000244911">
    <property type="component" value="Unassembled WGS sequence"/>
</dbReference>
<proteinExistence type="predicted"/>
<accession>A0A2R8AGF3</accession>
<sequence length="827" mass="90298">MVLERLWQSGWPLATVGLAAIALAGFGGFRGWPVIALMGLAALICLVFAARRFIWPTSGHALRRLDDRLTGHPIATLQDDQATGVDDVASAQLWQAHQDRMLARLNDARPVAPDLRVARKDPYALRLIAATGAVMAIGFGPWQFGPPADTDGAAAQIAASWEGWIEPPAYTGKPSLYLDDQPDGTLTTPKGSRLTLRRYGDLQALGFEGSILDTDAGAAPSLSQRITRSGTLSIAGPEMRRWAITALEDTPPTVRPNGPLTRQLNGDFTLGFVASDDYGVTGGAVIIALSLDDITRDHGLTIDPEPRSEVTVDLPLPYRGARTMIEGVLQENLIEHPYAGLPVTLTFQTQDGAKQTGDSDPFPMILPARRFLNPIAKALIEQRRDLVWNRANARRVSQVLRATLFHPEDLSLPEGIYLQLRGAIRRLEAGLAFSEIANGVPEDLRDEIAKVLWDVAVELEDGQLDDARARMEEAQRRLEQAMRDGATPEELAELMDEFRDAMRDYVEQLAQQDPQGDPNAPQPDNLIELSQSDLEAMMDQIEELMREGRTAEAMEMLDQMRRMMENMQASKGGESQRPGDAARDELRETMRQQQGLSDRAFRDLQEQGQGSQAGENQDNEGRDGGQGRGQSHEGSGGEQGQNGEGGAQDGQTEQQGGGGDPGTSLADRQRALQNELDAQRRNLPGAGDPAGQAARNALDEAGRAMGQAAEALEQGDIPEALNQQADAMEAMREGLRQFDEAMANQQARENGQQGENPGESDRASNQDPLGRSQSGRGGATSTDSPLGDTDETYRRAEELMQELRKRSGESDRPELERDYLKRLLDQF</sequence>